<dbReference type="AlphaFoldDB" id="A0A6J4N5M9"/>
<feature type="compositionally biased region" description="Low complexity" evidence="1">
    <location>
        <begin position="152"/>
        <end position="165"/>
    </location>
</feature>
<gene>
    <name evidence="2" type="ORF">AVDCRST_MAG06-458</name>
</gene>
<reference evidence="2" key="1">
    <citation type="submission" date="2020-02" db="EMBL/GenBank/DDBJ databases">
        <authorList>
            <person name="Meier V. D."/>
        </authorList>
    </citation>
    <scope>NUCLEOTIDE SEQUENCE</scope>
    <source>
        <strain evidence="2">AVDCRST_MAG06</strain>
    </source>
</reference>
<evidence type="ECO:0000256" key="1">
    <source>
        <dbReference type="SAM" id="MobiDB-lite"/>
    </source>
</evidence>
<sequence>GRARPADRRGARARRLRRPDHRRPRHRGGRRPRPAPRRTAVAAARRGDRRGRPARRPADAGGPGHDGGDTDPRQVAGQVGDGAARRARRRRPDHLPARLRARADRLRGDLRLLRGARLLLGDAELAWQAPGRLRRGHLRRPRPRAPQPAPPRGDAARAGDVGPVG</sequence>
<feature type="compositionally biased region" description="Basic and acidic residues" evidence="1">
    <location>
        <begin position="93"/>
        <end position="105"/>
    </location>
</feature>
<feature type="region of interest" description="Disordered" evidence="1">
    <location>
        <begin position="128"/>
        <end position="165"/>
    </location>
</feature>
<evidence type="ECO:0000313" key="2">
    <source>
        <dbReference type="EMBL" id="CAA9375458.1"/>
    </source>
</evidence>
<feature type="compositionally biased region" description="Basic residues" evidence="1">
    <location>
        <begin position="11"/>
        <end position="36"/>
    </location>
</feature>
<accession>A0A6J4N5M9</accession>
<feature type="non-terminal residue" evidence="2">
    <location>
        <position position="165"/>
    </location>
</feature>
<feature type="compositionally biased region" description="Basic and acidic residues" evidence="1">
    <location>
        <begin position="1"/>
        <end position="10"/>
    </location>
</feature>
<organism evidence="2">
    <name type="scientific">uncultured Nocardioides sp</name>
    <dbReference type="NCBI Taxonomy" id="198441"/>
    <lineage>
        <taxon>Bacteria</taxon>
        <taxon>Bacillati</taxon>
        <taxon>Actinomycetota</taxon>
        <taxon>Actinomycetes</taxon>
        <taxon>Propionibacteriales</taxon>
        <taxon>Nocardioidaceae</taxon>
        <taxon>Nocardioides</taxon>
        <taxon>environmental samples</taxon>
    </lineage>
</organism>
<feature type="region of interest" description="Disordered" evidence="1">
    <location>
        <begin position="1"/>
        <end position="105"/>
    </location>
</feature>
<feature type="compositionally biased region" description="Basic residues" evidence="1">
    <location>
        <begin position="132"/>
        <end position="143"/>
    </location>
</feature>
<proteinExistence type="predicted"/>
<protein>
    <submittedName>
        <fullName evidence="2">Putative membrane protein</fullName>
    </submittedName>
</protein>
<dbReference type="EMBL" id="CADCUP010000034">
    <property type="protein sequence ID" value="CAA9375458.1"/>
    <property type="molecule type" value="Genomic_DNA"/>
</dbReference>
<name>A0A6J4N5M9_9ACTN</name>
<feature type="non-terminal residue" evidence="2">
    <location>
        <position position="1"/>
    </location>
</feature>